<dbReference type="SMART" id="SM00448">
    <property type="entry name" value="REC"/>
    <property type="match status" value="1"/>
</dbReference>
<proteinExistence type="predicted"/>
<dbReference type="InterPro" id="IPR050595">
    <property type="entry name" value="Bact_response_regulator"/>
</dbReference>
<evidence type="ECO:0000256" key="1">
    <source>
        <dbReference type="ARBA" id="ARBA00022553"/>
    </source>
</evidence>
<dbReference type="PROSITE" id="PS50110">
    <property type="entry name" value="RESPONSE_REGULATORY"/>
    <property type="match status" value="1"/>
</dbReference>
<gene>
    <name evidence="4" type="ORF">GS597_03020</name>
</gene>
<protein>
    <submittedName>
        <fullName evidence="4">Response regulator</fullName>
    </submittedName>
</protein>
<organism evidence="4 5">
    <name type="scientific">Petrachloros mirabilis ULC683</name>
    <dbReference type="NCBI Taxonomy" id="2781853"/>
    <lineage>
        <taxon>Bacteria</taxon>
        <taxon>Bacillati</taxon>
        <taxon>Cyanobacteriota</taxon>
        <taxon>Cyanophyceae</taxon>
        <taxon>Synechococcales</taxon>
        <taxon>Petrachlorosaceae</taxon>
        <taxon>Petrachloros</taxon>
        <taxon>Petrachloros mirabilis</taxon>
    </lineage>
</organism>
<name>A0A8K1ZWQ7_9CYAN</name>
<dbReference type="Pfam" id="PF14332">
    <property type="entry name" value="DUF4388"/>
    <property type="match status" value="1"/>
</dbReference>
<dbReference type="Gene3D" id="3.40.50.2300">
    <property type="match status" value="1"/>
</dbReference>
<dbReference type="SUPFAM" id="SSF52172">
    <property type="entry name" value="CheY-like"/>
    <property type="match status" value="1"/>
</dbReference>
<evidence type="ECO:0000259" key="3">
    <source>
        <dbReference type="PROSITE" id="PS50110"/>
    </source>
</evidence>
<dbReference type="InterPro" id="IPR025497">
    <property type="entry name" value="PatA-like_N"/>
</dbReference>
<sequence length="376" mass="42582">MIDTLSDPITPVLASGLQGVPIVALQHYIRQQQSGRLSCLDPKDHSVGWRVYFSGGQIHFAESIMGQADRLSYLLQDVLPNLDLSPVQANTTAYDLLYQQLEARRLSWSDLRHLVARITQEALIQLLAVPKANLLFEPSVNLDPLLCSSSFWSLVLPIEALIQQWTAIRPEVSSPFRRPFIQDWDQFVHQGRYLLGDVWGMQPLTDALNQNHCLYQLACQLHLNAQDLAAMLHPLVKSGALGMEPYQTCPLPRRPTVICIDSSKLTRHWVRRLLEPLGYEVITLQQTQHALLAIQRHCPNLVILDTQILDPDNYQFCRALRQMPGFQNTPILLLSPAERLIDRIWIRLSGATAYASKPFHPKTLQSLVIKLVSTSD</sequence>
<dbReference type="RefSeq" id="WP_161823978.1">
    <property type="nucleotide sequence ID" value="NZ_WVIC01000004.1"/>
</dbReference>
<accession>A0A8K1ZWQ7</accession>
<dbReference type="InterPro" id="IPR024186">
    <property type="entry name" value="Sig_transdc_resp-reg_PatA"/>
</dbReference>
<dbReference type="AlphaFoldDB" id="A0A8K1ZWQ7"/>
<evidence type="ECO:0000313" key="5">
    <source>
        <dbReference type="Proteomes" id="UP000607397"/>
    </source>
</evidence>
<dbReference type="InterPro" id="IPR011006">
    <property type="entry name" value="CheY-like_superfamily"/>
</dbReference>
<dbReference type="PANTHER" id="PTHR44591">
    <property type="entry name" value="STRESS RESPONSE REGULATOR PROTEIN 1"/>
    <property type="match status" value="1"/>
</dbReference>
<keyword evidence="5" id="KW-1185">Reference proteome</keyword>
<dbReference type="GO" id="GO:0000160">
    <property type="term" value="P:phosphorelay signal transduction system"/>
    <property type="evidence" value="ECO:0007669"/>
    <property type="project" value="InterPro"/>
</dbReference>
<comment type="caution">
    <text evidence="4">The sequence shown here is derived from an EMBL/GenBank/DDBJ whole genome shotgun (WGS) entry which is preliminary data.</text>
</comment>
<dbReference type="PANTHER" id="PTHR44591:SF3">
    <property type="entry name" value="RESPONSE REGULATORY DOMAIN-CONTAINING PROTEIN"/>
    <property type="match status" value="1"/>
</dbReference>
<dbReference type="EMBL" id="WVIC01000004">
    <property type="protein sequence ID" value="NCJ05502.1"/>
    <property type="molecule type" value="Genomic_DNA"/>
</dbReference>
<reference evidence="4" key="1">
    <citation type="submission" date="2019-12" db="EMBL/GenBank/DDBJ databases">
        <title>High-Quality draft genome sequences of three cyanobacteria isolated from the limestone walls of the Old Cathedral of Coimbra.</title>
        <authorList>
            <person name="Tiago I."/>
            <person name="Soares F."/>
            <person name="Portugal A."/>
        </authorList>
    </citation>
    <scope>NUCLEOTIDE SEQUENCE [LARGE SCALE GENOMIC DNA]</scope>
    <source>
        <strain evidence="4">C</strain>
    </source>
</reference>
<feature type="domain" description="Response regulatory" evidence="3">
    <location>
        <begin position="256"/>
        <end position="372"/>
    </location>
</feature>
<keyword evidence="1 2" id="KW-0597">Phosphoprotein</keyword>
<evidence type="ECO:0000313" key="4">
    <source>
        <dbReference type="EMBL" id="NCJ05502.1"/>
    </source>
</evidence>
<dbReference type="InterPro" id="IPR001789">
    <property type="entry name" value="Sig_transdc_resp-reg_receiver"/>
</dbReference>
<evidence type="ECO:0000256" key="2">
    <source>
        <dbReference type="PROSITE-ProRule" id="PRU00169"/>
    </source>
</evidence>
<feature type="modified residue" description="4-aspartylphosphate" evidence="2">
    <location>
        <position position="305"/>
    </location>
</feature>
<dbReference type="PIRSF" id="PIRSF005897">
    <property type="entry name" value="RR_PatA"/>
    <property type="match status" value="1"/>
</dbReference>
<dbReference type="Proteomes" id="UP000607397">
    <property type="component" value="Unassembled WGS sequence"/>
</dbReference>
<dbReference type="Pfam" id="PF00072">
    <property type="entry name" value="Response_reg"/>
    <property type="match status" value="1"/>
</dbReference>